<protein>
    <submittedName>
        <fullName evidence="2">MULE transposase domain-containing protein</fullName>
    </submittedName>
</protein>
<sequence length="130" mass="14848">MNFLLHNSGVDDENRVLMFGTTNSVASLSRSAKIHADGTFRITPAPFKQFYVLHYEENNKLYPGVFVLLPGKTKRLYDKMLQTLQTFCRYEVMSVVTDFEFQAIQSFGDVFGVPVEGCYFHFAQAIMKNA</sequence>
<reference evidence="2" key="1">
    <citation type="submission" date="2022-11" db="UniProtKB">
        <authorList>
            <consortium name="WormBaseParasite"/>
        </authorList>
    </citation>
    <scope>IDENTIFICATION</scope>
</reference>
<dbReference type="AlphaFoldDB" id="A0A914XE51"/>
<dbReference type="Proteomes" id="UP000887566">
    <property type="component" value="Unplaced"/>
</dbReference>
<dbReference type="WBParaSite" id="PSAMB.scaffold7256size7941.g29836.t1">
    <property type="protein sequence ID" value="PSAMB.scaffold7256size7941.g29836.t1"/>
    <property type="gene ID" value="PSAMB.scaffold7256size7941.g29836"/>
</dbReference>
<name>A0A914XE51_9BILA</name>
<accession>A0A914XE51</accession>
<evidence type="ECO:0000313" key="1">
    <source>
        <dbReference type="Proteomes" id="UP000887566"/>
    </source>
</evidence>
<keyword evidence="1" id="KW-1185">Reference proteome</keyword>
<evidence type="ECO:0000313" key="2">
    <source>
        <dbReference type="WBParaSite" id="PSAMB.scaffold7256size7941.g29836.t1"/>
    </source>
</evidence>
<proteinExistence type="predicted"/>
<organism evidence="1 2">
    <name type="scientific">Plectus sambesii</name>
    <dbReference type="NCBI Taxonomy" id="2011161"/>
    <lineage>
        <taxon>Eukaryota</taxon>
        <taxon>Metazoa</taxon>
        <taxon>Ecdysozoa</taxon>
        <taxon>Nematoda</taxon>
        <taxon>Chromadorea</taxon>
        <taxon>Plectida</taxon>
        <taxon>Plectina</taxon>
        <taxon>Plectoidea</taxon>
        <taxon>Plectidae</taxon>
        <taxon>Plectus</taxon>
    </lineage>
</organism>